<protein>
    <submittedName>
        <fullName evidence="3">Putative mannosyl-3-phosphoglycerate synthase</fullName>
    </submittedName>
</protein>
<gene>
    <name evidence="3" type="ORF">SLAVMIC_00761</name>
</gene>
<dbReference type="InterPro" id="IPR029044">
    <property type="entry name" value="Nucleotide-diphossugar_trans"/>
</dbReference>
<dbReference type="PANTHER" id="PTHR43630">
    <property type="entry name" value="POLY-BETA-1,6-N-ACETYL-D-GLUCOSAMINE SYNTHASE"/>
    <property type="match status" value="1"/>
</dbReference>
<evidence type="ECO:0000313" key="3">
    <source>
        <dbReference type="EMBL" id="CAG7581274.1"/>
    </source>
</evidence>
<dbReference type="Gene3D" id="3.90.550.10">
    <property type="entry name" value="Spore Coat Polysaccharide Biosynthesis Protein SpsA, Chain A"/>
    <property type="match status" value="1"/>
</dbReference>
<name>A0A8D9FR24_9VIRU</name>
<dbReference type="SUPFAM" id="SSF53448">
    <property type="entry name" value="Nucleotide-diphospho-sugar transferases"/>
    <property type="match status" value="1"/>
</dbReference>
<evidence type="ECO:0000259" key="2">
    <source>
        <dbReference type="Pfam" id="PF00535"/>
    </source>
</evidence>
<organism evidence="3">
    <name type="scientific">uncultured marine phage</name>
    <dbReference type="NCBI Taxonomy" id="707152"/>
    <lineage>
        <taxon>Viruses</taxon>
        <taxon>environmental samples</taxon>
    </lineage>
</organism>
<evidence type="ECO:0000256" key="1">
    <source>
        <dbReference type="SAM" id="MobiDB-lite"/>
    </source>
</evidence>
<feature type="domain" description="Glycosyltransferase 2-like" evidence="2">
    <location>
        <begin position="10"/>
        <end position="95"/>
    </location>
</feature>
<reference evidence="3" key="1">
    <citation type="submission" date="2021-06" db="EMBL/GenBank/DDBJ databases">
        <authorList>
            <person name="Gannon L."/>
            <person name="Redgwell R T."/>
            <person name="Michniewski S."/>
            <person name="Harrison D C."/>
            <person name="Millard A."/>
        </authorList>
    </citation>
    <scope>NUCLEOTIDE SEQUENCE</scope>
</reference>
<dbReference type="EMBL" id="OU342829">
    <property type="protein sequence ID" value="CAG7581274.1"/>
    <property type="molecule type" value="Genomic_DNA"/>
</dbReference>
<proteinExistence type="predicted"/>
<accession>A0A8D9FR24</accession>
<dbReference type="PANTHER" id="PTHR43630:SF2">
    <property type="entry name" value="GLYCOSYLTRANSFERASE"/>
    <property type="match status" value="1"/>
</dbReference>
<sequence>MAKKTLGLSIIVKNEEHVIERMLSTIYPILDYYTVVDTGSTDNTKEVIKKFFEEKGIPGQILDKPFDNFENCRNYAMDACRDKTDYSMWIDADEELILSDDFDKNKLDKDLYMITTNIGAMRYTRNELWSNKKKFKWYGPVHEYIIPVDRNITSGIAEGLEVNVHMDGGSWKEGSVAQKYKKHADMLEEYIIKDRNPRWVFYTAQSWHDSATSTSRSENNERLRRSLRYYQERVESNDGYFEERYYAQYRVGLIKKMLEESWGDVQGELLKAYSIDPKRGESIKVIIEYYQKIGEWNLAYLYSSFAHENFHNNSPYPERLLFVDESLYVWRFLELHLNSLFYLKRISEAQTAARELLSLIQSNPGAFKDADKQRISNNASRIMSVAPPKKSPMLNKTDEAMNLKV</sequence>
<feature type="region of interest" description="Disordered" evidence="1">
    <location>
        <begin position="386"/>
        <end position="405"/>
    </location>
</feature>
<feature type="compositionally biased region" description="Basic and acidic residues" evidence="1">
    <location>
        <begin position="396"/>
        <end position="405"/>
    </location>
</feature>
<dbReference type="Pfam" id="PF00535">
    <property type="entry name" value="Glycos_transf_2"/>
    <property type="match status" value="1"/>
</dbReference>
<dbReference type="InterPro" id="IPR001173">
    <property type="entry name" value="Glyco_trans_2-like"/>
</dbReference>